<proteinExistence type="predicted"/>
<sequence>SRARPAGRPEFQWAVFAWQRPELGNARPHCVPLDPGGYFGRQIGDSSSCQVVHASASTLFGSAAELTGAHGIIHRPDLW</sequence>
<organism evidence="1 2">
    <name type="scientific">Metschnikowia bicuspidata var. bicuspidata NRRL YB-4993</name>
    <dbReference type="NCBI Taxonomy" id="869754"/>
    <lineage>
        <taxon>Eukaryota</taxon>
        <taxon>Fungi</taxon>
        <taxon>Dikarya</taxon>
        <taxon>Ascomycota</taxon>
        <taxon>Saccharomycotina</taxon>
        <taxon>Pichiomycetes</taxon>
        <taxon>Metschnikowiaceae</taxon>
        <taxon>Metschnikowia</taxon>
    </lineage>
</organism>
<keyword evidence="2" id="KW-1185">Reference proteome</keyword>
<evidence type="ECO:0000313" key="2">
    <source>
        <dbReference type="Proteomes" id="UP000092555"/>
    </source>
</evidence>
<comment type="caution">
    <text evidence="1">The sequence shown here is derived from an EMBL/GenBank/DDBJ whole genome shotgun (WGS) entry which is preliminary data.</text>
</comment>
<evidence type="ECO:0000313" key="1">
    <source>
        <dbReference type="EMBL" id="OBA19664.1"/>
    </source>
</evidence>
<name>A0A1A0H6E8_9ASCO</name>
<feature type="non-terminal residue" evidence="1">
    <location>
        <position position="1"/>
    </location>
</feature>
<dbReference type="AlphaFoldDB" id="A0A1A0H6E8"/>
<gene>
    <name evidence="1" type="ORF">METBIDRAFT_33301</name>
</gene>
<protein>
    <submittedName>
        <fullName evidence="1">Uncharacterized protein</fullName>
    </submittedName>
</protein>
<accession>A0A1A0H6E8</accession>
<reference evidence="1 2" key="1">
    <citation type="submission" date="2016-05" db="EMBL/GenBank/DDBJ databases">
        <title>Comparative genomics of biotechnologically important yeasts.</title>
        <authorList>
            <consortium name="DOE Joint Genome Institute"/>
            <person name="Riley R."/>
            <person name="Haridas S."/>
            <person name="Wolfe K.H."/>
            <person name="Lopes M.R."/>
            <person name="Hittinger C.T."/>
            <person name="Goker M."/>
            <person name="Salamov A."/>
            <person name="Wisecaver J."/>
            <person name="Long T.M."/>
            <person name="Aerts A.L."/>
            <person name="Barry K."/>
            <person name="Choi C."/>
            <person name="Clum A."/>
            <person name="Coughlan A.Y."/>
            <person name="Deshpande S."/>
            <person name="Douglass A.P."/>
            <person name="Hanson S.J."/>
            <person name="Klenk H.-P."/>
            <person name="LaButti K."/>
            <person name="Lapidus A."/>
            <person name="Lindquist E."/>
            <person name="Lipzen A."/>
            <person name="Meier-kolthoff J.P."/>
            <person name="Ohm R.A."/>
            <person name="Otillar R.P."/>
            <person name="Pangilinan J."/>
            <person name="Peng Y."/>
            <person name="Rokas A."/>
            <person name="Rosa C.A."/>
            <person name="Scheuner C."/>
            <person name="Sibirny A.A."/>
            <person name="Slot J.C."/>
            <person name="Stielow J.B."/>
            <person name="Sun H."/>
            <person name="Kurtzman C.P."/>
            <person name="Blackwell M."/>
            <person name="Grigoriev I.V."/>
            <person name="Jeffries T.W."/>
        </authorList>
    </citation>
    <scope>NUCLEOTIDE SEQUENCE [LARGE SCALE GENOMIC DNA]</scope>
    <source>
        <strain evidence="1 2">NRRL YB-4993</strain>
    </source>
</reference>
<dbReference type="Proteomes" id="UP000092555">
    <property type="component" value="Unassembled WGS sequence"/>
</dbReference>
<dbReference type="EMBL" id="LXTC01000006">
    <property type="protein sequence ID" value="OBA19664.1"/>
    <property type="molecule type" value="Genomic_DNA"/>
</dbReference>
<dbReference type="GeneID" id="30029239"/>
<dbReference type="RefSeq" id="XP_018710192.1">
    <property type="nucleotide sequence ID" value="XM_018856263.1"/>
</dbReference>